<dbReference type="Pfam" id="PF11369">
    <property type="entry name" value="DUF3160"/>
    <property type="match status" value="1"/>
</dbReference>
<reference evidence="1" key="1">
    <citation type="journal article" date="2015" name="Proc. Natl. Acad. Sci. U.S.A.">
        <title>Networks of energetic and metabolic interactions define dynamics in microbial communities.</title>
        <authorList>
            <person name="Embree M."/>
            <person name="Liu J.K."/>
            <person name="Al-Bassam M.M."/>
            <person name="Zengler K."/>
        </authorList>
    </citation>
    <scope>NUCLEOTIDE SEQUENCE</scope>
</reference>
<dbReference type="EMBL" id="LNQE01001819">
    <property type="protein sequence ID" value="KUG05365.1"/>
    <property type="molecule type" value="Genomic_DNA"/>
</dbReference>
<dbReference type="AlphaFoldDB" id="A0A0W8E9Y6"/>
<dbReference type="SMART" id="SM01325">
    <property type="entry name" value="DUF3160"/>
    <property type="match status" value="1"/>
</dbReference>
<evidence type="ECO:0008006" key="2">
    <source>
        <dbReference type="Google" id="ProtNLM"/>
    </source>
</evidence>
<sequence length="725" mass="83420">MKLVRSNSILAPVVVFLVLILMVSGCSGVAKNNGGIELNQTARAAEFAAYSEFPVTIIPAVQLYEAAADLSNVENINRFQFSPEARELLIKNAFVVVPFWGEEFFAMYEPNRYDGVPNFITTDAMLHNYHLFFNHLLESMETEHMIPEIKNLNKIMINESLQQYESLKGSTWENAARRNLAFYTVGSLLMDPQFQVPTVVQQEVSMEMDLIKQHQQMTVSPVMSIGQSKPDMLEDLKEDYTQYIPRGHYTKSEELQQYFQTMMWYGRMTFRLNNEDETRSAVLITLALNQGNNLQNWEKIYEPTCFFVGKSDDLGFYQYNQLLNQVYGSAVNIKDLPDSEDKWKQFLSEAQKLNPPRINSIPIFDENIQPNREKEIKGYRFMGQRYTLDSDVFQRLIYREVKENPEGERRMLPRGLDIPAAMGSGEAVSILKNLGDYRYENYPENMSKMQSYIADLDKSSWTQNLYWSWLYTLMPSTGNKPVGYPSFMLNQAWDSKELNTYLGSWTELKHDTILYAKQVYAEMGGGMEGEVDDRGYVEPNPELYGRLASLAIMTREGLDSRQFLADRDQESLKRMEVLALALKDISEKELTNTPISEEDYELIRTFGGQLEHFWLEALRDENSDMPPKAWENPAALIADVATAPPDSVLEEGTGYLSEIYAIVPVEGKLRIARGGVYSYYEFTWPATDRLTDQKWREMLQNQEAPEAPTWTRTFTAEGPCHTIFP</sequence>
<protein>
    <recommendedName>
        <fullName evidence="2">DUF3160 domain-containing protein</fullName>
    </recommendedName>
</protein>
<dbReference type="PROSITE" id="PS51257">
    <property type="entry name" value="PROKAR_LIPOPROTEIN"/>
    <property type="match status" value="1"/>
</dbReference>
<organism evidence="1">
    <name type="scientific">hydrocarbon metagenome</name>
    <dbReference type="NCBI Taxonomy" id="938273"/>
    <lineage>
        <taxon>unclassified sequences</taxon>
        <taxon>metagenomes</taxon>
        <taxon>ecological metagenomes</taxon>
    </lineage>
</organism>
<accession>A0A0W8E9Y6</accession>
<dbReference type="InterPro" id="IPR022601">
    <property type="entry name" value="DUF3160"/>
</dbReference>
<name>A0A0W8E9Y6_9ZZZZ</name>
<gene>
    <name evidence="1" type="ORF">ASZ90_017255</name>
</gene>
<comment type="caution">
    <text evidence="1">The sequence shown here is derived from an EMBL/GenBank/DDBJ whole genome shotgun (WGS) entry which is preliminary data.</text>
</comment>
<evidence type="ECO:0000313" key="1">
    <source>
        <dbReference type="EMBL" id="KUG05365.1"/>
    </source>
</evidence>
<proteinExistence type="predicted"/>